<evidence type="ECO:0000313" key="7">
    <source>
        <dbReference type="Proteomes" id="UP001595792"/>
    </source>
</evidence>
<protein>
    <submittedName>
        <fullName evidence="6">DoxX family protein</fullName>
    </submittedName>
</protein>
<name>A0ABV8NQG4_9SPHI</name>
<keyword evidence="7" id="KW-1185">Reference proteome</keyword>
<evidence type="ECO:0000256" key="1">
    <source>
        <dbReference type="ARBA" id="ARBA00004141"/>
    </source>
</evidence>
<evidence type="ECO:0000256" key="2">
    <source>
        <dbReference type="ARBA" id="ARBA00022692"/>
    </source>
</evidence>
<evidence type="ECO:0000313" key="6">
    <source>
        <dbReference type="EMBL" id="MFC4199144.1"/>
    </source>
</evidence>
<comment type="caution">
    <text evidence="6">The sequence shown here is derived from an EMBL/GenBank/DDBJ whole genome shotgun (WGS) entry which is preliminary data.</text>
</comment>
<reference evidence="7" key="1">
    <citation type="journal article" date="2019" name="Int. J. Syst. Evol. Microbiol.">
        <title>The Global Catalogue of Microorganisms (GCM) 10K type strain sequencing project: providing services to taxonomists for standard genome sequencing and annotation.</title>
        <authorList>
            <consortium name="The Broad Institute Genomics Platform"/>
            <consortium name="The Broad Institute Genome Sequencing Center for Infectious Disease"/>
            <person name="Wu L."/>
            <person name="Ma J."/>
        </authorList>
    </citation>
    <scope>NUCLEOTIDE SEQUENCE [LARGE SCALE GENOMIC DNA]</scope>
    <source>
        <strain evidence="7">CCM 8689</strain>
    </source>
</reference>
<dbReference type="RefSeq" id="WP_378963198.1">
    <property type="nucleotide sequence ID" value="NZ_JBHRXC010000016.1"/>
</dbReference>
<dbReference type="Pfam" id="PF13564">
    <property type="entry name" value="DoxX_2"/>
    <property type="match status" value="1"/>
</dbReference>
<evidence type="ECO:0000256" key="5">
    <source>
        <dbReference type="SAM" id="Phobius"/>
    </source>
</evidence>
<keyword evidence="2 5" id="KW-0812">Transmembrane</keyword>
<organism evidence="6 7">
    <name type="scientific">Pedobacter jamesrossensis</name>
    <dbReference type="NCBI Taxonomy" id="1908238"/>
    <lineage>
        <taxon>Bacteria</taxon>
        <taxon>Pseudomonadati</taxon>
        <taxon>Bacteroidota</taxon>
        <taxon>Sphingobacteriia</taxon>
        <taxon>Sphingobacteriales</taxon>
        <taxon>Sphingobacteriaceae</taxon>
        <taxon>Pedobacter</taxon>
    </lineage>
</organism>
<keyword evidence="4 5" id="KW-0472">Membrane</keyword>
<dbReference type="Proteomes" id="UP001595792">
    <property type="component" value="Unassembled WGS sequence"/>
</dbReference>
<dbReference type="EMBL" id="JBHSBY010000146">
    <property type="protein sequence ID" value="MFC4199144.1"/>
    <property type="molecule type" value="Genomic_DNA"/>
</dbReference>
<sequence>MGAILLLIPVREQVKEWAYAGFTITFVSAFIAHTVSADPIANRVGPVVFLFILALSYITYHKAKAIYKV</sequence>
<accession>A0ABV8NQG4</accession>
<evidence type="ECO:0000256" key="4">
    <source>
        <dbReference type="ARBA" id="ARBA00023136"/>
    </source>
</evidence>
<keyword evidence="3 5" id="KW-1133">Transmembrane helix</keyword>
<comment type="subcellular location">
    <subcellularLocation>
        <location evidence="1">Membrane</location>
        <topology evidence="1">Multi-pass membrane protein</topology>
    </subcellularLocation>
</comment>
<dbReference type="InterPro" id="IPR032808">
    <property type="entry name" value="DoxX"/>
</dbReference>
<proteinExistence type="predicted"/>
<evidence type="ECO:0000256" key="3">
    <source>
        <dbReference type="ARBA" id="ARBA00022989"/>
    </source>
</evidence>
<gene>
    <name evidence="6" type="ORF">ACFOUY_20725</name>
</gene>
<feature type="transmembrane region" description="Helical" evidence="5">
    <location>
        <begin position="40"/>
        <end position="60"/>
    </location>
</feature>
<feature type="transmembrane region" description="Helical" evidence="5">
    <location>
        <begin position="17"/>
        <end position="34"/>
    </location>
</feature>